<dbReference type="PANTHER" id="PTHR43046">
    <property type="entry name" value="GDP-MANNOSE MANNOSYL HYDROLASE"/>
    <property type="match status" value="1"/>
</dbReference>
<dbReference type="Proteomes" id="UP001595477">
    <property type="component" value="Unassembled WGS sequence"/>
</dbReference>
<dbReference type="InterPro" id="IPR015797">
    <property type="entry name" value="NUDIX_hydrolase-like_dom_sf"/>
</dbReference>
<keyword evidence="2" id="KW-0479">Metal-binding</keyword>
<comment type="caution">
    <text evidence="6">The sequence shown here is derived from an EMBL/GenBank/DDBJ whole genome shotgun (WGS) entry which is preliminary data.</text>
</comment>
<dbReference type="RefSeq" id="WP_123327028.1">
    <property type="nucleotide sequence ID" value="NZ_JBHRSX010000004.1"/>
</dbReference>
<protein>
    <submittedName>
        <fullName evidence="6">GDP-mannose mannosyl hydrolase</fullName>
    </submittedName>
</protein>
<keyword evidence="7" id="KW-1185">Reference proteome</keyword>
<dbReference type="PROSITE" id="PS51462">
    <property type="entry name" value="NUDIX"/>
    <property type="match status" value="1"/>
</dbReference>
<accession>A0ABV7JVJ6</accession>
<evidence type="ECO:0000256" key="4">
    <source>
        <dbReference type="ARBA" id="ARBA00022842"/>
    </source>
</evidence>
<dbReference type="InterPro" id="IPR033715">
    <property type="entry name" value="GDPMH"/>
</dbReference>
<dbReference type="GO" id="GO:0016787">
    <property type="term" value="F:hydrolase activity"/>
    <property type="evidence" value="ECO:0007669"/>
    <property type="project" value="UniProtKB-KW"/>
</dbReference>
<dbReference type="PANTHER" id="PTHR43046:SF12">
    <property type="entry name" value="GDP-MANNOSE MANNOSYL HYDROLASE"/>
    <property type="match status" value="1"/>
</dbReference>
<keyword evidence="3 6" id="KW-0378">Hydrolase</keyword>
<dbReference type="PIRSF" id="PIRSF037599">
    <property type="entry name" value="GDPMH"/>
    <property type="match status" value="1"/>
</dbReference>
<organism evidence="6 7">
    <name type="scientific">Alteromonas oceani</name>
    <dbReference type="NCBI Taxonomy" id="2071609"/>
    <lineage>
        <taxon>Bacteria</taxon>
        <taxon>Pseudomonadati</taxon>
        <taxon>Pseudomonadota</taxon>
        <taxon>Gammaproteobacteria</taxon>
        <taxon>Alteromonadales</taxon>
        <taxon>Alteromonadaceae</taxon>
        <taxon>Alteromonas/Salinimonas group</taxon>
        <taxon>Alteromonas</taxon>
    </lineage>
</organism>
<dbReference type="SUPFAM" id="SSF55811">
    <property type="entry name" value="Nudix"/>
    <property type="match status" value="1"/>
</dbReference>
<dbReference type="NCBIfam" id="NF011963">
    <property type="entry name" value="PRK15434.1"/>
    <property type="match status" value="1"/>
</dbReference>
<sequence length="150" mass="17065">MAFLSESTFQTIIGATPLVSIDLIVKNAKGEVLLGYRTNRPAQGYWFVPGGRVQKNEKLDNAFLRLTKAELGVAIERSAASFMGVFEHLYDDSAFDEAVSTHYVVLGYELELNISLDELPKEQHNQYGWMKPEELLSRDDVHVHTKWYVE</sequence>
<dbReference type="InterPro" id="IPR020084">
    <property type="entry name" value="NUDIX_hydrolase_CS"/>
</dbReference>
<name>A0ABV7JVJ6_9ALTE</name>
<evidence type="ECO:0000313" key="6">
    <source>
        <dbReference type="EMBL" id="MFC3200273.1"/>
    </source>
</evidence>
<feature type="domain" description="Nudix hydrolase" evidence="5">
    <location>
        <begin position="14"/>
        <end position="150"/>
    </location>
</feature>
<dbReference type="Gene3D" id="3.90.79.10">
    <property type="entry name" value="Nucleoside Triphosphate Pyrophosphohydrolase"/>
    <property type="match status" value="1"/>
</dbReference>
<evidence type="ECO:0000259" key="5">
    <source>
        <dbReference type="PROSITE" id="PS51462"/>
    </source>
</evidence>
<reference evidence="7" key="1">
    <citation type="journal article" date="2019" name="Int. J. Syst. Evol. Microbiol.">
        <title>The Global Catalogue of Microorganisms (GCM) 10K type strain sequencing project: providing services to taxonomists for standard genome sequencing and annotation.</title>
        <authorList>
            <consortium name="The Broad Institute Genomics Platform"/>
            <consortium name="The Broad Institute Genome Sequencing Center for Infectious Disease"/>
            <person name="Wu L."/>
            <person name="Ma J."/>
        </authorList>
    </citation>
    <scope>NUCLEOTIDE SEQUENCE [LARGE SCALE GENOMIC DNA]</scope>
    <source>
        <strain evidence="7">KCTC 52449</strain>
    </source>
</reference>
<dbReference type="PROSITE" id="PS00893">
    <property type="entry name" value="NUDIX_BOX"/>
    <property type="match status" value="1"/>
</dbReference>
<dbReference type="CDD" id="cd03430">
    <property type="entry name" value="NUDIX_GDPMH_NudD"/>
    <property type="match status" value="1"/>
</dbReference>
<dbReference type="InterPro" id="IPR000086">
    <property type="entry name" value="NUDIX_hydrolase_dom"/>
</dbReference>
<evidence type="ECO:0000256" key="3">
    <source>
        <dbReference type="ARBA" id="ARBA00022801"/>
    </source>
</evidence>
<dbReference type="Pfam" id="PF00293">
    <property type="entry name" value="NUDIX"/>
    <property type="match status" value="1"/>
</dbReference>
<evidence type="ECO:0000256" key="1">
    <source>
        <dbReference type="ARBA" id="ARBA00001946"/>
    </source>
</evidence>
<proteinExistence type="predicted"/>
<evidence type="ECO:0000256" key="2">
    <source>
        <dbReference type="ARBA" id="ARBA00022723"/>
    </source>
</evidence>
<evidence type="ECO:0000313" key="7">
    <source>
        <dbReference type="Proteomes" id="UP001595477"/>
    </source>
</evidence>
<dbReference type="EMBL" id="JBHRSX010000004">
    <property type="protein sequence ID" value="MFC3200273.1"/>
    <property type="molecule type" value="Genomic_DNA"/>
</dbReference>
<comment type="cofactor">
    <cofactor evidence="1">
        <name>Mg(2+)</name>
        <dbReference type="ChEBI" id="CHEBI:18420"/>
    </cofactor>
</comment>
<keyword evidence="4" id="KW-0460">Magnesium</keyword>
<gene>
    <name evidence="6" type="ORF">ACFOEW_00360</name>
</gene>